<comment type="caution">
    <text evidence="1">The sequence shown here is derived from an EMBL/GenBank/DDBJ whole genome shotgun (WGS) entry which is preliminary data.</text>
</comment>
<sequence length="513" mass="55707">MTCPDPVLTLLRRRPDLVRLAAGSFGFDTGRAEHVEEVRLASGAPLMAVAGDDTGGTYFTCADGAVLYASSEGGAGLIGSSTQEALEILIGLPGWRDCTDLDLTADDEALHEAFTRTEGEIRSSYAPDLDADRSTLLSGLGLRRLPRRELLQRLQECLLRTEPEFLLVNADEGCAYDLLDRLRRPPLWRAVLAPGRADLALMRTGRSRWDEIADDPVRRPAVLRAAQYERQPQDLPLLRSLLEHEAASCGASEELRIAAVLIGLHGAPEDHTLLRSVRQSDPDMHFLLSGFPESPGALTRWAADFDESNYGQDPHDVYDLTWTELARRQGQTELARAALIRILDDTGPRDAALLASLSHQFAALGDLGQAIRARRLHVSLQDDSGERGTALAHLASLQRRAGDVEAAWQSLRRAVTALDGPPPPEPTEQLALFCDRPQQPCPSISWRQLGQGTQIAEQHFLIAQAAAPLGLHEVARAALHEGRALLDGCPHPSAALRAAARAAEAAHERVAPG</sequence>
<gene>
    <name evidence="1" type="ORF">Sxan_00600</name>
</gene>
<dbReference type="OrthoDB" id="4541168at2"/>
<dbReference type="InterPro" id="IPR011990">
    <property type="entry name" value="TPR-like_helical_dom_sf"/>
</dbReference>
<proteinExistence type="predicted"/>
<dbReference type="EMBL" id="BNEE01000002">
    <property type="protein sequence ID" value="GHI82696.1"/>
    <property type="molecule type" value="Genomic_DNA"/>
</dbReference>
<reference evidence="1" key="1">
    <citation type="submission" date="2020-09" db="EMBL/GenBank/DDBJ databases">
        <title>Whole genome shotgun sequence of Streptomyces xanthophaeus NBRC 12829.</title>
        <authorList>
            <person name="Komaki H."/>
            <person name="Tamura T."/>
        </authorList>
    </citation>
    <scope>NUCLEOTIDE SEQUENCE</scope>
    <source>
        <strain evidence="1">NBRC 12829</strain>
    </source>
</reference>
<dbReference type="RefSeq" id="WP_157853452.1">
    <property type="nucleotide sequence ID" value="NZ_BNEE01000002.1"/>
</dbReference>
<evidence type="ECO:0000313" key="1">
    <source>
        <dbReference type="EMBL" id="GHI82696.1"/>
    </source>
</evidence>
<evidence type="ECO:0000313" key="2">
    <source>
        <dbReference type="Proteomes" id="UP000600026"/>
    </source>
</evidence>
<evidence type="ECO:0008006" key="3">
    <source>
        <dbReference type="Google" id="ProtNLM"/>
    </source>
</evidence>
<dbReference type="SUPFAM" id="SSF48452">
    <property type="entry name" value="TPR-like"/>
    <property type="match status" value="1"/>
</dbReference>
<dbReference type="AlphaFoldDB" id="A0A919GRR6"/>
<accession>A0A919GRR6</accession>
<keyword evidence="2" id="KW-1185">Reference proteome</keyword>
<dbReference type="Gene3D" id="1.25.40.10">
    <property type="entry name" value="Tetratricopeptide repeat domain"/>
    <property type="match status" value="1"/>
</dbReference>
<name>A0A919GRR6_9ACTN</name>
<dbReference type="Proteomes" id="UP000600026">
    <property type="component" value="Unassembled WGS sequence"/>
</dbReference>
<protein>
    <recommendedName>
        <fullName evidence="3">Tetratricopeptide repeat protein</fullName>
    </recommendedName>
</protein>
<organism evidence="1 2">
    <name type="scientific">Streptomyces xanthophaeus</name>
    <dbReference type="NCBI Taxonomy" id="67385"/>
    <lineage>
        <taxon>Bacteria</taxon>
        <taxon>Bacillati</taxon>
        <taxon>Actinomycetota</taxon>
        <taxon>Actinomycetes</taxon>
        <taxon>Kitasatosporales</taxon>
        <taxon>Streptomycetaceae</taxon>
        <taxon>Streptomyces</taxon>
    </lineage>
</organism>